<proteinExistence type="predicted"/>
<sequence length="67" mass="7051">MPDTTQLGSAGLVGWRKAVADRVATPAANRAPVSEDQARAIVGALFFALSLYYVISTIVRMVKSQGG</sequence>
<dbReference type="Proteomes" id="UP001284601">
    <property type="component" value="Unassembled WGS sequence"/>
</dbReference>
<dbReference type="RefSeq" id="WP_318599394.1">
    <property type="nucleotide sequence ID" value="NZ_JAWSTH010000070.1"/>
</dbReference>
<comment type="caution">
    <text evidence="2">The sequence shown here is derived from an EMBL/GenBank/DDBJ whole genome shotgun (WGS) entry which is preliminary data.</text>
</comment>
<organism evidence="2 3">
    <name type="scientific">Conexibacter stalactiti</name>
    <dbReference type="NCBI Taxonomy" id="1940611"/>
    <lineage>
        <taxon>Bacteria</taxon>
        <taxon>Bacillati</taxon>
        <taxon>Actinomycetota</taxon>
        <taxon>Thermoleophilia</taxon>
        <taxon>Solirubrobacterales</taxon>
        <taxon>Conexibacteraceae</taxon>
        <taxon>Conexibacter</taxon>
    </lineage>
</organism>
<accession>A0ABU4HUG7</accession>
<dbReference type="EMBL" id="JAWSTH010000070">
    <property type="protein sequence ID" value="MDW5596958.1"/>
    <property type="molecule type" value="Genomic_DNA"/>
</dbReference>
<keyword evidence="1" id="KW-0812">Transmembrane</keyword>
<reference evidence="3" key="1">
    <citation type="submission" date="2023-07" db="EMBL/GenBank/DDBJ databases">
        <title>Conexibacter stalactiti sp. nov., isolated from stalactites in a lava cave and emended description of the genus Conexibacter.</title>
        <authorList>
            <person name="Lee S.D."/>
        </authorList>
    </citation>
    <scope>NUCLEOTIDE SEQUENCE [LARGE SCALE GENOMIC DNA]</scope>
    <source>
        <strain evidence="3">KCTC 39840</strain>
    </source>
</reference>
<evidence type="ECO:0000313" key="2">
    <source>
        <dbReference type="EMBL" id="MDW5596958.1"/>
    </source>
</evidence>
<name>A0ABU4HUG7_9ACTN</name>
<keyword evidence="3" id="KW-1185">Reference proteome</keyword>
<gene>
    <name evidence="2" type="ORF">R7226_21605</name>
</gene>
<keyword evidence="1" id="KW-1133">Transmembrane helix</keyword>
<evidence type="ECO:0000256" key="1">
    <source>
        <dbReference type="SAM" id="Phobius"/>
    </source>
</evidence>
<protein>
    <submittedName>
        <fullName evidence="2">Uncharacterized protein</fullName>
    </submittedName>
</protein>
<reference evidence="2 3" key="2">
    <citation type="submission" date="2023-10" db="EMBL/GenBank/DDBJ databases">
        <authorList>
            <person name="Han X.F."/>
        </authorList>
    </citation>
    <scope>NUCLEOTIDE SEQUENCE [LARGE SCALE GENOMIC DNA]</scope>
    <source>
        <strain evidence="2 3">KCTC 39840</strain>
    </source>
</reference>
<keyword evidence="1" id="KW-0472">Membrane</keyword>
<feature type="transmembrane region" description="Helical" evidence="1">
    <location>
        <begin position="40"/>
        <end position="62"/>
    </location>
</feature>
<evidence type="ECO:0000313" key="3">
    <source>
        <dbReference type="Proteomes" id="UP001284601"/>
    </source>
</evidence>